<sequence>MKKTAAAGALLAVLIIIVLILSRLSFLTVCAGEEIIYLTPVLDENKEVVYQYTHSVERGPVREYFELTRGGFILYKTTFTSQGAGLPLDRGDFERENGLFVRSGLQEEVEVLQFRLSDQYREQFIEIDDESLQMSEWGEPGQKIKMGMFDVRELLTFFF</sequence>
<proteinExistence type="predicted"/>
<dbReference type="EMBL" id="FNGO01000009">
    <property type="protein sequence ID" value="SDL79919.1"/>
    <property type="molecule type" value="Genomic_DNA"/>
</dbReference>
<gene>
    <name evidence="1" type="ORF">SAMN04488692_10966</name>
</gene>
<dbReference type="InterPro" id="IPR015001">
    <property type="entry name" value="DUF1850"/>
</dbReference>
<evidence type="ECO:0000313" key="2">
    <source>
        <dbReference type="Proteomes" id="UP000199476"/>
    </source>
</evidence>
<reference evidence="1 2" key="1">
    <citation type="submission" date="2016-10" db="EMBL/GenBank/DDBJ databases">
        <authorList>
            <person name="de Groot N.N."/>
        </authorList>
    </citation>
    <scope>NUCLEOTIDE SEQUENCE [LARGE SCALE GENOMIC DNA]</scope>
    <source>
        <strain evidence="1 2">SLAS-1</strain>
    </source>
</reference>
<organism evidence="1 2">
    <name type="scientific">Halarsenatibacter silvermanii</name>
    <dbReference type="NCBI Taxonomy" id="321763"/>
    <lineage>
        <taxon>Bacteria</taxon>
        <taxon>Bacillati</taxon>
        <taxon>Bacillota</taxon>
        <taxon>Clostridia</taxon>
        <taxon>Halanaerobiales</taxon>
        <taxon>Halarsenatibacteraceae</taxon>
        <taxon>Halarsenatibacter</taxon>
    </lineage>
</organism>
<dbReference type="RefSeq" id="WP_089759837.1">
    <property type="nucleotide sequence ID" value="NZ_FNGO01000009.1"/>
</dbReference>
<dbReference type="Pfam" id="PF08905">
    <property type="entry name" value="DUF1850"/>
    <property type="match status" value="1"/>
</dbReference>
<dbReference type="Proteomes" id="UP000199476">
    <property type="component" value="Unassembled WGS sequence"/>
</dbReference>
<protein>
    <recommendedName>
        <fullName evidence="3">DUF1850 domain-containing protein</fullName>
    </recommendedName>
</protein>
<evidence type="ECO:0008006" key="3">
    <source>
        <dbReference type="Google" id="ProtNLM"/>
    </source>
</evidence>
<dbReference type="STRING" id="321763.SAMN04488692_10966"/>
<dbReference type="AlphaFoldDB" id="A0A1G9N0C2"/>
<dbReference type="OrthoDB" id="4304at2"/>
<accession>A0A1G9N0C2</accession>
<keyword evidence="2" id="KW-1185">Reference proteome</keyword>
<evidence type="ECO:0000313" key="1">
    <source>
        <dbReference type="EMBL" id="SDL79919.1"/>
    </source>
</evidence>
<name>A0A1G9N0C2_9FIRM</name>